<feature type="transmembrane region" description="Helical" evidence="1">
    <location>
        <begin position="59"/>
        <end position="78"/>
    </location>
</feature>
<gene>
    <name evidence="2" type="ORF">Apa02nite_055310</name>
</gene>
<dbReference type="RefSeq" id="WP_203827575.1">
    <property type="nucleotide sequence ID" value="NZ_BAAATY010000019.1"/>
</dbReference>
<feature type="transmembrane region" description="Helical" evidence="1">
    <location>
        <begin position="90"/>
        <end position="110"/>
    </location>
</feature>
<feature type="transmembrane region" description="Helical" evidence="1">
    <location>
        <begin position="116"/>
        <end position="137"/>
    </location>
</feature>
<reference evidence="2 3" key="1">
    <citation type="submission" date="2021-01" db="EMBL/GenBank/DDBJ databases">
        <title>Whole genome shotgun sequence of Actinoplanes palleronii NBRC 14916.</title>
        <authorList>
            <person name="Komaki H."/>
            <person name="Tamura T."/>
        </authorList>
    </citation>
    <scope>NUCLEOTIDE SEQUENCE [LARGE SCALE GENOMIC DNA]</scope>
    <source>
        <strain evidence="2 3">NBRC 14916</strain>
    </source>
</reference>
<name>A0ABQ4BFG4_9ACTN</name>
<protein>
    <recommendedName>
        <fullName evidence="4">Integral membrane protein</fullName>
    </recommendedName>
</protein>
<evidence type="ECO:0000313" key="3">
    <source>
        <dbReference type="Proteomes" id="UP000624709"/>
    </source>
</evidence>
<comment type="caution">
    <text evidence="2">The sequence shown here is derived from an EMBL/GenBank/DDBJ whole genome shotgun (WGS) entry which is preliminary data.</text>
</comment>
<keyword evidence="1" id="KW-0812">Transmembrane</keyword>
<sequence>MSKETTGQGAEDALAVIRQEQDAVADRLNRAASPSRQWVLAGVMGAAVAVLLVDNGVVLAASIVIYLIGTLLVMGSPVRAGVAPRPSRRQLGQSIAAAAVLLVVHAVGTTGMLHHVWWLTVLAAVLASVVTVIMIRWKRALRS</sequence>
<organism evidence="2 3">
    <name type="scientific">Actinoplanes palleronii</name>
    <dbReference type="NCBI Taxonomy" id="113570"/>
    <lineage>
        <taxon>Bacteria</taxon>
        <taxon>Bacillati</taxon>
        <taxon>Actinomycetota</taxon>
        <taxon>Actinomycetes</taxon>
        <taxon>Micromonosporales</taxon>
        <taxon>Micromonosporaceae</taxon>
        <taxon>Actinoplanes</taxon>
    </lineage>
</organism>
<evidence type="ECO:0008006" key="4">
    <source>
        <dbReference type="Google" id="ProtNLM"/>
    </source>
</evidence>
<evidence type="ECO:0000313" key="2">
    <source>
        <dbReference type="EMBL" id="GIE69423.1"/>
    </source>
</evidence>
<proteinExistence type="predicted"/>
<keyword evidence="1" id="KW-0472">Membrane</keyword>
<dbReference type="Proteomes" id="UP000624709">
    <property type="component" value="Unassembled WGS sequence"/>
</dbReference>
<dbReference type="EMBL" id="BOMS01000088">
    <property type="protein sequence ID" value="GIE69423.1"/>
    <property type="molecule type" value="Genomic_DNA"/>
</dbReference>
<evidence type="ECO:0000256" key="1">
    <source>
        <dbReference type="SAM" id="Phobius"/>
    </source>
</evidence>
<keyword evidence="3" id="KW-1185">Reference proteome</keyword>
<keyword evidence="1" id="KW-1133">Transmembrane helix</keyword>
<accession>A0ABQ4BFG4</accession>